<reference evidence="4 5" key="1">
    <citation type="submission" date="2020-08" db="EMBL/GenBank/DDBJ databases">
        <title>Genomic Encyclopedia of Type Strains, Phase IV (KMG-IV): sequencing the most valuable type-strain genomes for metagenomic binning, comparative biology and taxonomic classification.</title>
        <authorList>
            <person name="Goeker M."/>
        </authorList>
    </citation>
    <scope>NUCLEOTIDE SEQUENCE [LARGE SCALE GENOMIC DNA]</scope>
    <source>
        <strain evidence="4 5">DSM 102255</strain>
    </source>
</reference>
<dbReference type="PRINTS" id="PR00081">
    <property type="entry name" value="GDHRDH"/>
</dbReference>
<dbReference type="PRINTS" id="PR00080">
    <property type="entry name" value="SDRFAMILY"/>
</dbReference>
<dbReference type="EC" id="1.1.1.159" evidence="4"/>
<comment type="catalytic activity">
    <reaction evidence="3">
        <text>2,5-dichlorocyclohexa-2,5-dien-1,4-diol + NAD(+) = 2,5-dichlorohydroquinone + NADH + H(+)</text>
        <dbReference type="Rhea" id="RHEA:15741"/>
        <dbReference type="ChEBI" id="CHEBI:15378"/>
        <dbReference type="ChEBI" id="CHEBI:27545"/>
        <dbReference type="ChEBI" id="CHEBI:28975"/>
        <dbReference type="ChEBI" id="CHEBI:57540"/>
        <dbReference type="ChEBI" id="CHEBI:57945"/>
    </reaction>
</comment>
<dbReference type="Gene3D" id="3.40.50.720">
    <property type="entry name" value="NAD(P)-binding Rossmann-like Domain"/>
    <property type="match status" value="1"/>
</dbReference>
<sequence>MSAHAEANALPSPFRLDGMVAVITGASQNIGAATARLFAAAGCNLVLTARKLEPLTVVADEIRSTSSVQVLALASDITNGADRAELVRKSLETFGKVDILVNNAYAGSSFLRDDGGKTAASLGTIDQDLDVWEAGFQGNVLGPCDLVRGFAPGMIEAGSGSIINVLSTAAFKPVHGQGAYGVTKAAMGMMTRYLAQDLGPAIRVNAFCPGTIFEPGAPVSERRRNVLSSIPLGRFGVADECAAAALYLASPASSFTTGQTIFVDGGNINVGMTGRTVRPAA</sequence>
<keyword evidence="5" id="KW-1185">Reference proteome</keyword>
<dbReference type="AlphaFoldDB" id="A0A841J568"/>
<dbReference type="EMBL" id="JACIJP010000001">
    <property type="protein sequence ID" value="MBB6123371.1"/>
    <property type="molecule type" value="Genomic_DNA"/>
</dbReference>
<name>A0A841J568_9SPHN</name>
<dbReference type="PANTHER" id="PTHR43639:SF1">
    <property type="entry name" value="SHORT-CHAIN DEHYDROGENASE_REDUCTASE FAMILY PROTEIN"/>
    <property type="match status" value="1"/>
</dbReference>
<dbReference type="FunFam" id="3.40.50.720:FF:000084">
    <property type="entry name" value="Short-chain dehydrogenase reductase"/>
    <property type="match status" value="1"/>
</dbReference>
<evidence type="ECO:0000313" key="5">
    <source>
        <dbReference type="Proteomes" id="UP000552700"/>
    </source>
</evidence>
<dbReference type="CDD" id="cd05233">
    <property type="entry name" value="SDR_c"/>
    <property type="match status" value="1"/>
</dbReference>
<comment type="caution">
    <text evidence="4">The sequence shown here is derived from an EMBL/GenBank/DDBJ whole genome shotgun (WGS) entry which is preliminary data.</text>
</comment>
<comment type="similarity">
    <text evidence="1">Belongs to the short-chain dehydrogenases/reductases (SDR) family.</text>
</comment>
<dbReference type="Pfam" id="PF13561">
    <property type="entry name" value="adh_short_C2"/>
    <property type="match status" value="1"/>
</dbReference>
<evidence type="ECO:0000313" key="4">
    <source>
        <dbReference type="EMBL" id="MBB6123371.1"/>
    </source>
</evidence>
<dbReference type="InterPro" id="IPR002347">
    <property type="entry name" value="SDR_fam"/>
</dbReference>
<dbReference type="PANTHER" id="PTHR43639">
    <property type="entry name" value="OXIDOREDUCTASE, SHORT-CHAIN DEHYDROGENASE/REDUCTASE FAMILY (AFU_ORTHOLOGUE AFUA_5G02870)"/>
    <property type="match status" value="1"/>
</dbReference>
<dbReference type="RefSeq" id="WP_184078227.1">
    <property type="nucleotide sequence ID" value="NZ_JACIJP010000001.1"/>
</dbReference>
<evidence type="ECO:0000256" key="2">
    <source>
        <dbReference type="ARBA" id="ARBA00023002"/>
    </source>
</evidence>
<evidence type="ECO:0000256" key="1">
    <source>
        <dbReference type="ARBA" id="ARBA00006484"/>
    </source>
</evidence>
<dbReference type="InterPro" id="IPR036291">
    <property type="entry name" value="NAD(P)-bd_dom_sf"/>
</dbReference>
<dbReference type="GO" id="GO:0008709">
    <property type="term" value="F:cholate 7-alpha-dehydrogenase (NAD+) activity"/>
    <property type="evidence" value="ECO:0007669"/>
    <property type="project" value="UniProtKB-EC"/>
</dbReference>
<gene>
    <name evidence="4" type="ORF">FHS92_001078</name>
</gene>
<organism evidence="4 5">
    <name type="scientific">Sphingobium subterraneum</name>
    <dbReference type="NCBI Taxonomy" id="627688"/>
    <lineage>
        <taxon>Bacteria</taxon>
        <taxon>Pseudomonadati</taxon>
        <taxon>Pseudomonadota</taxon>
        <taxon>Alphaproteobacteria</taxon>
        <taxon>Sphingomonadales</taxon>
        <taxon>Sphingomonadaceae</taxon>
        <taxon>Sphingobium</taxon>
    </lineage>
</organism>
<evidence type="ECO:0000256" key="3">
    <source>
        <dbReference type="ARBA" id="ARBA00051383"/>
    </source>
</evidence>
<accession>A0A841J568</accession>
<proteinExistence type="inferred from homology"/>
<keyword evidence="2 4" id="KW-0560">Oxidoreductase</keyword>
<protein>
    <submittedName>
        <fullName evidence="4">7-alpha-hydroxysteroid dehydrogenase</fullName>
        <ecNumber evidence="4">1.1.1.159</ecNumber>
    </submittedName>
</protein>
<dbReference type="SUPFAM" id="SSF51735">
    <property type="entry name" value="NAD(P)-binding Rossmann-fold domains"/>
    <property type="match status" value="1"/>
</dbReference>
<dbReference type="Proteomes" id="UP000552700">
    <property type="component" value="Unassembled WGS sequence"/>
</dbReference>